<evidence type="ECO:0000313" key="3">
    <source>
        <dbReference type="Proteomes" id="UP001488805"/>
    </source>
</evidence>
<dbReference type="EMBL" id="JBCEZU010000434">
    <property type="protein sequence ID" value="KAK9520029.1"/>
    <property type="molecule type" value="Genomic_DNA"/>
</dbReference>
<dbReference type="AlphaFoldDB" id="A0AAW1EEF3"/>
<gene>
    <name evidence="2" type="ORF">VZT92_022715</name>
</gene>
<comment type="caution">
    <text evidence="2">The sequence shown here is derived from an EMBL/GenBank/DDBJ whole genome shotgun (WGS) entry which is preliminary data.</text>
</comment>
<evidence type="ECO:0000256" key="1">
    <source>
        <dbReference type="SAM" id="MobiDB-lite"/>
    </source>
</evidence>
<evidence type="ECO:0000313" key="2">
    <source>
        <dbReference type="EMBL" id="KAK9520029.1"/>
    </source>
</evidence>
<keyword evidence="3" id="KW-1185">Reference proteome</keyword>
<sequence length="76" mass="8372">MNDALFPQTGKSASSPVNQQSVQQTIRHIGDSAGLDSKYFERRDDSTPVYGLSSNVFHKEFSRQTKPSVASAYFSA</sequence>
<organism evidence="2 3">
    <name type="scientific">Zoarces viviparus</name>
    <name type="common">Viviparous eelpout</name>
    <name type="synonym">Blennius viviparus</name>
    <dbReference type="NCBI Taxonomy" id="48416"/>
    <lineage>
        <taxon>Eukaryota</taxon>
        <taxon>Metazoa</taxon>
        <taxon>Chordata</taxon>
        <taxon>Craniata</taxon>
        <taxon>Vertebrata</taxon>
        <taxon>Euteleostomi</taxon>
        <taxon>Actinopterygii</taxon>
        <taxon>Neopterygii</taxon>
        <taxon>Teleostei</taxon>
        <taxon>Neoteleostei</taxon>
        <taxon>Acanthomorphata</taxon>
        <taxon>Eupercaria</taxon>
        <taxon>Perciformes</taxon>
        <taxon>Cottioidei</taxon>
        <taxon>Zoarcales</taxon>
        <taxon>Zoarcidae</taxon>
        <taxon>Zoarcinae</taxon>
        <taxon>Zoarces</taxon>
    </lineage>
</organism>
<feature type="region of interest" description="Disordered" evidence="1">
    <location>
        <begin position="1"/>
        <end position="22"/>
    </location>
</feature>
<dbReference type="Proteomes" id="UP001488805">
    <property type="component" value="Unassembled WGS sequence"/>
</dbReference>
<proteinExistence type="predicted"/>
<name>A0AAW1EEF3_ZOAVI</name>
<accession>A0AAW1EEF3</accession>
<protein>
    <submittedName>
        <fullName evidence="2">Uncharacterized protein</fullName>
    </submittedName>
</protein>
<feature type="compositionally biased region" description="Polar residues" evidence="1">
    <location>
        <begin position="9"/>
        <end position="22"/>
    </location>
</feature>
<reference evidence="2 3" key="1">
    <citation type="journal article" date="2024" name="Genome Biol. Evol.">
        <title>Chromosome-level genome assembly of the viviparous eelpout Zoarces viviparus.</title>
        <authorList>
            <person name="Fuhrmann N."/>
            <person name="Brasseur M.V."/>
            <person name="Bakowski C.E."/>
            <person name="Podsiadlowski L."/>
            <person name="Prost S."/>
            <person name="Krehenwinkel H."/>
            <person name="Mayer C."/>
        </authorList>
    </citation>
    <scope>NUCLEOTIDE SEQUENCE [LARGE SCALE GENOMIC DNA]</scope>
    <source>
        <strain evidence="2">NO-MEL_2022_Ind0_liver</strain>
    </source>
</reference>